<evidence type="ECO:0000256" key="6">
    <source>
        <dbReference type="ARBA" id="ARBA00023015"/>
    </source>
</evidence>
<keyword evidence="3 12" id="KW-0479">Metal-binding</keyword>
<dbReference type="Ensembl" id="ENSMMOT00000000703.1">
    <property type="protein sequence ID" value="ENSMMOP00000000691.1"/>
    <property type="gene ID" value="ENSMMOG00000000595.1"/>
</dbReference>
<keyword evidence="7" id="KW-0446">Lipid-binding</keyword>
<reference evidence="16" key="1">
    <citation type="submission" date="2025-08" db="UniProtKB">
        <authorList>
            <consortium name="Ensembl"/>
        </authorList>
    </citation>
    <scope>IDENTIFICATION</scope>
</reference>
<evidence type="ECO:0000256" key="11">
    <source>
        <dbReference type="ARBA" id="ARBA00023242"/>
    </source>
</evidence>
<dbReference type="InterPro" id="IPR050200">
    <property type="entry name" value="Nuclear_hormone_rcpt_NR3"/>
</dbReference>
<dbReference type="Gene3D" id="3.30.50.10">
    <property type="entry name" value="Erythroid Transcription Factor GATA-1, subunit A"/>
    <property type="match status" value="1"/>
</dbReference>
<feature type="region of interest" description="Disordered" evidence="13">
    <location>
        <begin position="1"/>
        <end position="23"/>
    </location>
</feature>
<dbReference type="SMART" id="SM00430">
    <property type="entry name" value="HOLI"/>
    <property type="match status" value="1"/>
</dbReference>
<dbReference type="GO" id="GO:1990794">
    <property type="term" value="C:basolateral part of cell"/>
    <property type="evidence" value="ECO:0007669"/>
    <property type="project" value="UniProtKB-ARBA"/>
</dbReference>
<feature type="domain" description="Nuclear receptor" evidence="14">
    <location>
        <begin position="293"/>
        <end position="368"/>
    </location>
</feature>
<evidence type="ECO:0000256" key="3">
    <source>
        <dbReference type="ARBA" id="ARBA00022723"/>
    </source>
</evidence>
<evidence type="ECO:0000256" key="12">
    <source>
        <dbReference type="RuleBase" id="RU004334"/>
    </source>
</evidence>
<dbReference type="PROSITE" id="PS51030">
    <property type="entry name" value="NUCLEAR_REC_DBD_2"/>
    <property type="match status" value="1"/>
</dbReference>
<dbReference type="STRING" id="94237.ENSMMOP00000000691"/>
<evidence type="ECO:0000256" key="4">
    <source>
        <dbReference type="ARBA" id="ARBA00022771"/>
    </source>
</evidence>
<evidence type="ECO:0000256" key="9">
    <source>
        <dbReference type="ARBA" id="ARBA00023163"/>
    </source>
</evidence>
<dbReference type="GO" id="GO:0001046">
    <property type="term" value="F:core promoter sequence-specific DNA binding"/>
    <property type="evidence" value="ECO:0007669"/>
    <property type="project" value="UniProtKB-ARBA"/>
</dbReference>
<dbReference type="SUPFAM" id="SSF48508">
    <property type="entry name" value="Nuclear receptor ligand-binding domain"/>
    <property type="match status" value="1"/>
</dbReference>
<proteinExistence type="inferred from homology"/>
<dbReference type="InterPro" id="IPR000536">
    <property type="entry name" value="Nucl_hrmn_rcpt_lig-bd"/>
</dbReference>
<dbReference type="AlphaFoldDB" id="A0A3Q3VIZ1"/>
<dbReference type="PANTHER" id="PTHR48092">
    <property type="entry name" value="KNIRPS-RELATED PROTEIN-RELATED"/>
    <property type="match status" value="1"/>
</dbReference>
<dbReference type="PROSITE" id="PS51843">
    <property type="entry name" value="NR_LBD"/>
    <property type="match status" value="1"/>
</dbReference>
<dbReference type="PRINTS" id="PR00398">
    <property type="entry name" value="STRDHORMONER"/>
</dbReference>
<comment type="subcellular location">
    <subcellularLocation>
        <location evidence="12">Nucleus</location>
    </subcellularLocation>
</comment>
<evidence type="ECO:0000256" key="13">
    <source>
        <dbReference type="SAM" id="MobiDB-lite"/>
    </source>
</evidence>
<keyword evidence="8 12" id="KW-0238">DNA-binding</keyword>
<evidence type="ECO:0000256" key="2">
    <source>
        <dbReference type="ARBA" id="ARBA00022665"/>
    </source>
</evidence>
<dbReference type="InterPro" id="IPR035500">
    <property type="entry name" value="NHR-like_dom_sf"/>
</dbReference>
<dbReference type="InterPro" id="IPR001723">
    <property type="entry name" value="Nuclear_hrmn_rcpt"/>
</dbReference>
<dbReference type="SMART" id="SM00399">
    <property type="entry name" value="ZnF_C4"/>
    <property type="match status" value="1"/>
</dbReference>
<evidence type="ECO:0000256" key="8">
    <source>
        <dbReference type="ARBA" id="ARBA00023125"/>
    </source>
</evidence>
<keyword evidence="17" id="KW-1185">Reference proteome</keyword>
<evidence type="ECO:0000313" key="17">
    <source>
        <dbReference type="Proteomes" id="UP000261620"/>
    </source>
</evidence>
<dbReference type="GO" id="GO:0031963">
    <property type="term" value="F:nuclear cortisol receptor activity"/>
    <property type="evidence" value="ECO:0007669"/>
    <property type="project" value="UniProtKB-ARBA"/>
</dbReference>
<keyword evidence="2" id="KW-0754">Steroid-binding</keyword>
<evidence type="ECO:0000256" key="10">
    <source>
        <dbReference type="ARBA" id="ARBA00023170"/>
    </source>
</evidence>
<dbReference type="GO" id="GO:0008270">
    <property type="term" value="F:zinc ion binding"/>
    <property type="evidence" value="ECO:0007669"/>
    <property type="project" value="UniProtKB-KW"/>
</dbReference>
<organism evidence="16 17">
    <name type="scientific">Mola mola</name>
    <name type="common">Ocean sunfish</name>
    <name type="synonym">Tetraodon mola</name>
    <dbReference type="NCBI Taxonomy" id="94237"/>
    <lineage>
        <taxon>Eukaryota</taxon>
        <taxon>Metazoa</taxon>
        <taxon>Chordata</taxon>
        <taxon>Craniata</taxon>
        <taxon>Vertebrata</taxon>
        <taxon>Euteleostomi</taxon>
        <taxon>Actinopterygii</taxon>
        <taxon>Neopterygii</taxon>
        <taxon>Teleostei</taxon>
        <taxon>Neoteleostei</taxon>
        <taxon>Acanthomorphata</taxon>
        <taxon>Eupercaria</taxon>
        <taxon>Tetraodontiformes</taxon>
        <taxon>Molidae</taxon>
        <taxon>Mola</taxon>
    </lineage>
</organism>
<dbReference type="Gene3D" id="1.10.565.10">
    <property type="entry name" value="Retinoid X Receptor"/>
    <property type="match status" value="1"/>
</dbReference>
<dbReference type="Pfam" id="PF00104">
    <property type="entry name" value="Hormone_recep"/>
    <property type="match status" value="1"/>
</dbReference>
<dbReference type="Proteomes" id="UP000261620">
    <property type="component" value="Unplaced"/>
</dbReference>
<evidence type="ECO:0000259" key="15">
    <source>
        <dbReference type="PROSITE" id="PS51843"/>
    </source>
</evidence>
<comment type="similarity">
    <text evidence="1">Belongs to the nuclear hormone receptor family. NR3 subfamily.</text>
</comment>
<feature type="domain" description="NR LBD" evidence="15">
    <location>
        <begin position="408"/>
        <end position="642"/>
    </location>
</feature>
<dbReference type="GO" id="GO:0010628">
    <property type="term" value="P:positive regulation of gene expression"/>
    <property type="evidence" value="ECO:0007669"/>
    <property type="project" value="UniProtKB-ARBA"/>
</dbReference>
<keyword evidence="4 12" id="KW-0863">Zinc-finger</keyword>
<dbReference type="GO" id="GO:0005634">
    <property type="term" value="C:nucleus"/>
    <property type="evidence" value="ECO:0007669"/>
    <property type="project" value="UniProtKB-SubCell"/>
</dbReference>
<keyword evidence="6 12" id="KW-0805">Transcription regulation</keyword>
<accession>A0A3Q3VIZ1</accession>
<dbReference type="PRINTS" id="PR00047">
    <property type="entry name" value="STROIDFINGER"/>
</dbReference>
<keyword evidence="11 12" id="KW-0539">Nucleus</keyword>
<evidence type="ECO:0000256" key="1">
    <source>
        <dbReference type="ARBA" id="ARBA00005413"/>
    </source>
</evidence>
<reference evidence="16" key="2">
    <citation type="submission" date="2025-09" db="UniProtKB">
        <authorList>
            <consortium name="Ensembl"/>
        </authorList>
    </citation>
    <scope>IDENTIFICATION</scope>
</reference>
<evidence type="ECO:0000313" key="16">
    <source>
        <dbReference type="Ensembl" id="ENSMMOP00000000691.1"/>
    </source>
</evidence>
<dbReference type="InterPro" id="IPR013088">
    <property type="entry name" value="Znf_NHR/GATA"/>
</dbReference>
<dbReference type="InterPro" id="IPR001628">
    <property type="entry name" value="Znf_hrmn_rcpt"/>
</dbReference>
<keyword evidence="5 12" id="KW-0862">Zinc</keyword>
<dbReference type="OMA" id="KVQRTNV"/>
<keyword evidence="10 12" id="KW-0675">Receptor</keyword>
<protein>
    <submittedName>
        <fullName evidence="16">Uncharacterized protein</fullName>
    </submittedName>
</protein>
<dbReference type="GO" id="GO:0051414">
    <property type="term" value="P:response to cortisol"/>
    <property type="evidence" value="ECO:0007669"/>
    <property type="project" value="UniProtKB-ARBA"/>
</dbReference>
<evidence type="ECO:0000256" key="7">
    <source>
        <dbReference type="ARBA" id="ARBA00023121"/>
    </source>
</evidence>
<keyword evidence="9 12" id="KW-0804">Transcription</keyword>
<dbReference type="GO" id="GO:1990239">
    <property type="term" value="F:steroid hormone binding"/>
    <property type="evidence" value="ECO:0007669"/>
    <property type="project" value="UniProtKB-ARBA"/>
</dbReference>
<evidence type="ECO:0000256" key="5">
    <source>
        <dbReference type="ARBA" id="ARBA00022833"/>
    </source>
</evidence>
<dbReference type="Pfam" id="PF00105">
    <property type="entry name" value="zf-C4"/>
    <property type="match status" value="1"/>
</dbReference>
<dbReference type="SUPFAM" id="SSF57716">
    <property type="entry name" value="Glucocorticoid receptor-like (DNA-binding domain)"/>
    <property type="match status" value="1"/>
</dbReference>
<dbReference type="CDD" id="cd07172">
    <property type="entry name" value="NR_DBD_GR_PR"/>
    <property type="match status" value="1"/>
</dbReference>
<dbReference type="FunFam" id="1.10.565.10:FF:000004">
    <property type="entry name" value="Androgen receptor variant"/>
    <property type="match status" value="1"/>
</dbReference>
<sequence length="662" mass="73378">MEQKINVRMSTSNPSTAESSDTRISELLEAGYGTNKLSNEPQSLSRLSSSVRIFGHADALIHGPNSGGDGAGSTDCKTLIDSLVGKQFYDRSSEYWEDFVNVHGTNVASSESYPDGSFALSSTSGACKFVKDEKQPSVTTITGCHSFEPSPDIPLLDTCCGTNRKRQLGLGGGESASFTPATAGPRPRLEASPNFLIDPNTSEQLPAPGQVMDDSRCALSGKAATNVDARQLTTYKNEAPRWQTSQAELQYWCQSAGASENPFIHGSYDGIQSQTVAQRNPSPFSAFPGMPSQRLCVICSDEASGCHYGVLTCGSCKVFFKRAVEGHHSYLCAGRNDCIVDKIRRKNCPACRLRKCYQAGMLLGGRKLKRFGALKALSMAPSLMFQSHLAMSNDSQALTSMSCIPGIRDVQFAPQITSILENIEPETVYAGYDNMQPDVPHLLLTSLNRLCEKQLLWIVKWSKSLPGFGNLHISDQMTLIQYSWMNLMVFSLGWRSFQNVTSEYLYFAPDLVLSQEQMRRSPIYDICLAIQFIPQEFTNLQVTREEFLCMKAIILLNTVPLEGLKSQAAFEEMRRNYIRELTKAIHMKDKGLVASSQRFYHLTKLMDALHDIVKKVNLFCLSTFIQAESMKVEFPEMMSEVISSQLPKVLAGMVRPLLFHTK</sequence>
<evidence type="ECO:0000259" key="14">
    <source>
        <dbReference type="PROSITE" id="PS51030"/>
    </source>
</evidence>
<dbReference type="PROSITE" id="PS00031">
    <property type="entry name" value="NUCLEAR_REC_DBD_1"/>
    <property type="match status" value="1"/>
</dbReference>
<dbReference type="FunFam" id="3.30.50.10:FF:000139">
    <property type="entry name" value="Estrogen receptor beta a variant b"/>
    <property type="match status" value="1"/>
</dbReference>
<feature type="compositionally biased region" description="Polar residues" evidence="13">
    <location>
        <begin position="8"/>
        <end position="19"/>
    </location>
</feature>
<name>A0A3Q3VIZ1_MOLML</name>